<organism evidence="3 5">
    <name type="scientific">Mumia zhuanghuii</name>
    <dbReference type="NCBI Taxonomy" id="2585211"/>
    <lineage>
        <taxon>Bacteria</taxon>
        <taxon>Bacillati</taxon>
        <taxon>Actinomycetota</taxon>
        <taxon>Actinomycetes</taxon>
        <taxon>Propionibacteriales</taxon>
        <taxon>Nocardioidaceae</taxon>
        <taxon>Mumia</taxon>
    </lineage>
</organism>
<feature type="region of interest" description="Disordered" evidence="1">
    <location>
        <begin position="196"/>
        <end position="220"/>
    </location>
</feature>
<name>A0A5C4MWK6_9ACTN</name>
<keyword evidence="3" id="KW-0808">Transferase</keyword>
<dbReference type="AlphaFoldDB" id="A0A5C4MWK6"/>
<feature type="compositionally biased region" description="Low complexity" evidence="1">
    <location>
        <begin position="203"/>
        <end position="212"/>
    </location>
</feature>
<evidence type="ECO:0000256" key="1">
    <source>
        <dbReference type="SAM" id="MobiDB-lite"/>
    </source>
</evidence>
<sequence length="220" mass="24180">MDLFAWLIGETPRSERPVLLAVDGVDASGKTTFAAALAAAGRDAGRTVVVVHEDDFLNPRRIRHRRGRDSPEGFLHDSYDLAALAEKVLDPLLPGGTRRIVPRIFDHRTDASVVAEEIVVPADAIVVVEGLFLHRDELVDRWDLSVYLDVPFVESARRMAGRDGTHPDPEHPSIRRYTDGQRLYLSTCSPRERATYVVDNAGASPRTSTAAGPPSPTPVR</sequence>
<keyword evidence="3" id="KW-0418">Kinase</keyword>
<evidence type="ECO:0000313" key="3">
    <source>
        <dbReference type="EMBL" id="TNC49396.1"/>
    </source>
</evidence>
<reference evidence="3 5" key="1">
    <citation type="submission" date="2019-05" db="EMBL/GenBank/DDBJ databases">
        <title>Mumia sp. nov., isolated from the intestinal contents of plateau pika (Ochotona curzoniae) in the Qinghai-Tibet plateau of China.</title>
        <authorList>
            <person name="Tian Z."/>
        </authorList>
    </citation>
    <scope>NUCLEOTIDE SEQUENCE [LARGE SCALE GENOMIC DNA]</scope>
    <source>
        <strain evidence="5">527</strain>
        <strain evidence="3">Z527</strain>
    </source>
</reference>
<dbReference type="Gene3D" id="3.40.50.300">
    <property type="entry name" value="P-loop containing nucleotide triphosphate hydrolases"/>
    <property type="match status" value="1"/>
</dbReference>
<accession>A0A5C4MWK6</accession>
<evidence type="ECO:0000313" key="4">
    <source>
        <dbReference type="EMBL" id="TNC49488.1"/>
    </source>
</evidence>
<dbReference type="EMBL" id="VDFR01000025">
    <property type="protein sequence ID" value="TNC49396.1"/>
    <property type="molecule type" value="Genomic_DNA"/>
</dbReference>
<dbReference type="GO" id="GO:0005524">
    <property type="term" value="F:ATP binding"/>
    <property type="evidence" value="ECO:0007669"/>
    <property type="project" value="InterPro"/>
</dbReference>
<dbReference type="InterPro" id="IPR027417">
    <property type="entry name" value="P-loop_NTPase"/>
</dbReference>
<evidence type="ECO:0000259" key="2">
    <source>
        <dbReference type="Pfam" id="PF00485"/>
    </source>
</evidence>
<dbReference type="Pfam" id="PF00485">
    <property type="entry name" value="PRK"/>
    <property type="match status" value="1"/>
</dbReference>
<feature type="domain" description="Phosphoribulokinase/uridine kinase" evidence="2">
    <location>
        <begin position="20"/>
        <end position="151"/>
    </location>
</feature>
<comment type="caution">
    <text evidence="3">The sequence shown here is derived from an EMBL/GenBank/DDBJ whole genome shotgun (WGS) entry which is preliminary data.</text>
</comment>
<dbReference type="RefSeq" id="WP_139105458.1">
    <property type="nucleotide sequence ID" value="NZ_VDFR01000024.1"/>
</dbReference>
<dbReference type="OrthoDB" id="572586at2"/>
<dbReference type="EMBL" id="VDFR01000024">
    <property type="protein sequence ID" value="TNC49488.1"/>
    <property type="molecule type" value="Genomic_DNA"/>
</dbReference>
<gene>
    <name evidence="4" type="ORF">FHE65_05470</name>
    <name evidence="3" type="ORF">FHE65_05485</name>
</gene>
<feature type="region of interest" description="Disordered" evidence="1">
    <location>
        <begin position="158"/>
        <end position="179"/>
    </location>
</feature>
<proteinExistence type="predicted"/>
<dbReference type="GO" id="GO:0016301">
    <property type="term" value="F:kinase activity"/>
    <property type="evidence" value="ECO:0007669"/>
    <property type="project" value="UniProtKB-KW"/>
</dbReference>
<dbReference type="PANTHER" id="PTHR10285">
    <property type="entry name" value="URIDINE KINASE"/>
    <property type="match status" value="1"/>
</dbReference>
<dbReference type="InterPro" id="IPR006083">
    <property type="entry name" value="PRK/URK"/>
</dbReference>
<dbReference type="SUPFAM" id="SSF52540">
    <property type="entry name" value="P-loop containing nucleoside triphosphate hydrolases"/>
    <property type="match status" value="1"/>
</dbReference>
<dbReference type="Proteomes" id="UP000306740">
    <property type="component" value="Unassembled WGS sequence"/>
</dbReference>
<evidence type="ECO:0000313" key="5">
    <source>
        <dbReference type="Proteomes" id="UP000306740"/>
    </source>
</evidence>
<protein>
    <submittedName>
        <fullName evidence="3">Uridine kinase</fullName>
    </submittedName>
</protein>